<dbReference type="Proteomes" id="UP000824204">
    <property type="component" value="Unassembled WGS sequence"/>
</dbReference>
<accession>A0A9D2AG14</accession>
<dbReference type="InterPro" id="IPR008928">
    <property type="entry name" value="6-hairpin_glycosidase_sf"/>
</dbReference>
<dbReference type="Pfam" id="PF17389">
    <property type="entry name" value="Bac_rhamnosid6H"/>
    <property type="match status" value="1"/>
</dbReference>
<reference evidence="2" key="2">
    <citation type="submission" date="2021-04" db="EMBL/GenBank/DDBJ databases">
        <authorList>
            <person name="Gilroy R."/>
        </authorList>
    </citation>
    <scope>NUCLEOTIDE SEQUENCE</scope>
    <source>
        <strain evidence="2">811</strain>
    </source>
</reference>
<dbReference type="PANTHER" id="PTHR34987">
    <property type="entry name" value="C, PUTATIVE (AFU_ORTHOLOGUE AFUA_3G02880)-RELATED"/>
    <property type="match status" value="1"/>
</dbReference>
<dbReference type="Gene3D" id="1.50.10.10">
    <property type="match status" value="1"/>
</dbReference>
<dbReference type="GO" id="GO:0005975">
    <property type="term" value="P:carbohydrate metabolic process"/>
    <property type="evidence" value="ECO:0007669"/>
    <property type="project" value="InterPro"/>
</dbReference>
<evidence type="ECO:0000259" key="1">
    <source>
        <dbReference type="Pfam" id="PF17389"/>
    </source>
</evidence>
<dbReference type="Gene3D" id="2.60.120.260">
    <property type="entry name" value="Galactose-binding domain-like"/>
    <property type="match status" value="2"/>
</dbReference>
<comment type="caution">
    <text evidence="2">The sequence shown here is derived from an EMBL/GenBank/DDBJ whole genome shotgun (WGS) entry which is preliminary data.</text>
</comment>
<feature type="domain" description="Alpha-L-rhamnosidase six-hairpin glycosidase" evidence="1">
    <location>
        <begin position="357"/>
        <end position="601"/>
    </location>
</feature>
<dbReference type="InterPro" id="IPR035396">
    <property type="entry name" value="Bac_rhamnosid6H"/>
</dbReference>
<dbReference type="InterPro" id="IPR012341">
    <property type="entry name" value="6hp_glycosidase-like_sf"/>
</dbReference>
<dbReference type="AlphaFoldDB" id="A0A9D2AG14"/>
<evidence type="ECO:0000313" key="2">
    <source>
        <dbReference type="EMBL" id="HIX08186.1"/>
    </source>
</evidence>
<organism evidence="2 3">
    <name type="scientific">Candidatus Borkfalkia faecipullorum</name>
    <dbReference type="NCBI Taxonomy" id="2838510"/>
    <lineage>
        <taxon>Bacteria</taxon>
        <taxon>Bacillati</taxon>
        <taxon>Bacillota</taxon>
        <taxon>Clostridia</taxon>
        <taxon>Christensenellales</taxon>
        <taxon>Christensenellaceae</taxon>
        <taxon>Candidatus Borkfalkia</taxon>
    </lineage>
</organism>
<evidence type="ECO:0000313" key="3">
    <source>
        <dbReference type="Proteomes" id="UP000824204"/>
    </source>
</evidence>
<reference evidence="2" key="1">
    <citation type="journal article" date="2021" name="PeerJ">
        <title>Extensive microbial diversity within the chicken gut microbiome revealed by metagenomics and culture.</title>
        <authorList>
            <person name="Gilroy R."/>
            <person name="Ravi A."/>
            <person name="Getino M."/>
            <person name="Pursley I."/>
            <person name="Horton D.L."/>
            <person name="Alikhan N.F."/>
            <person name="Baker D."/>
            <person name="Gharbi K."/>
            <person name="Hall N."/>
            <person name="Watson M."/>
            <person name="Adriaenssens E.M."/>
            <person name="Foster-Nyarko E."/>
            <person name="Jarju S."/>
            <person name="Secka A."/>
            <person name="Antonio M."/>
            <person name="Oren A."/>
            <person name="Chaudhuri R.R."/>
            <person name="La Ragione R."/>
            <person name="Hildebrand F."/>
            <person name="Pallen M.J."/>
        </authorList>
    </citation>
    <scope>NUCLEOTIDE SEQUENCE</scope>
    <source>
        <strain evidence="2">811</strain>
    </source>
</reference>
<sequence>MNKVFSLSKWIWLSETKVNQYADLVTTFVLDKEDAVLRISADTNYALYLNGKFVYAGQYPDYPHYKIYDEFSVGKDCRAGENVLAVLAWSAGEDSSTYRRETAGLLFEIVSGGEVIASSGEQVLVREDPCYRSGEVEKVTLQLGFSFHYDATREDDWKIGKLSGFVPAVAVEKKCRMFPRPIERLISFPAQGAVLCSQGDALFGTPAKTAAQTVSELFLRHVPLDRMGNVFSAAPHLPCAQGWKIEGESGVYALVDMGEEVSGFVCLDFEIDRDAEIIVAFGEHLHDLRVRSYIDGRNFAFTYRAHRGRNRWCGNLRRLGLCYLQICSPCGIVLYDCGVRQVRYPVTLRGGWIEDGLYRAIDENGIRTLQNCMHEHYEDCPWREQALYAMDSRNQMLFGYYVFEKNPYAQSNLRLMAAGLRKDGLLELCFPARVAITIPAFSLYFVYAVAENYFHTGDAAFLQEMFPTAEKIMAGFQDRTNANGLIPIFVQEPYWNFYEWKEGLDGGEVHRDKAVALRYDSCLNFLYLYALQQMQKLCGALGVQDVYGGQIPALKQALVQNFYDEERGIFAAVSEQGKKSVYAQLPQALALATDCCPKGKEMLIACLTDGQDLVTLSLSNKIWAYEALIKEDQLEYVLKDIEKTFGPMVLCGDKTLYETEGGANDFHYAGSLCHGWSAVPCYIFRRYAKEIVQKKLIRLSFSETN</sequence>
<dbReference type="PANTHER" id="PTHR34987:SF2">
    <property type="entry name" value="B, PUTATIVE (AFU_ORTHOLOGUE AFUA_7G05040)-RELATED"/>
    <property type="match status" value="1"/>
</dbReference>
<gene>
    <name evidence="2" type="ORF">H9741_06935</name>
</gene>
<proteinExistence type="predicted"/>
<dbReference type="SUPFAM" id="SSF48208">
    <property type="entry name" value="Six-hairpin glycosidases"/>
    <property type="match status" value="1"/>
</dbReference>
<name>A0A9D2AG14_9FIRM</name>
<protein>
    <recommendedName>
        <fullName evidence="1">Alpha-L-rhamnosidase six-hairpin glycosidase domain-containing protein</fullName>
    </recommendedName>
</protein>
<dbReference type="EMBL" id="DXFX01000086">
    <property type="protein sequence ID" value="HIX08186.1"/>
    <property type="molecule type" value="Genomic_DNA"/>
</dbReference>